<dbReference type="Pfam" id="PF00521">
    <property type="entry name" value="DNA_topoisoIV"/>
    <property type="match status" value="1"/>
</dbReference>
<dbReference type="EMBL" id="LAZR01018895">
    <property type="protein sequence ID" value="KKL94552.1"/>
    <property type="molecule type" value="Genomic_DNA"/>
</dbReference>
<dbReference type="CDD" id="cd00187">
    <property type="entry name" value="TOP4c"/>
    <property type="match status" value="1"/>
</dbReference>
<dbReference type="EC" id="5.6.2.2" evidence="3"/>
<evidence type="ECO:0000256" key="2">
    <source>
        <dbReference type="ARBA" id="ARBA00008263"/>
    </source>
</evidence>
<protein>
    <recommendedName>
        <fullName evidence="3">DNA topoisomerase (ATP-hydrolyzing)</fullName>
        <ecNumber evidence="3">5.6.2.2</ecNumber>
    </recommendedName>
</protein>
<feature type="coiled-coil region" evidence="8">
    <location>
        <begin position="408"/>
        <end position="456"/>
    </location>
</feature>
<dbReference type="GO" id="GO:0003677">
    <property type="term" value="F:DNA binding"/>
    <property type="evidence" value="ECO:0007669"/>
    <property type="project" value="UniProtKB-KW"/>
</dbReference>
<dbReference type="InterPro" id="IPR013760">
    <property type="entry name" value="Topo_IIA-like_dom_sf"/>
</dbReference>
<feature type="non-terminal residue" evidence="10">
    <location>
        <position position="1"/>
    </location>
</feature>
<dbReference type="InterPro" id="IPR036844">
    <property type="entry name" value="Hint_dom_sf"/>
</dbReference>
<dbReference type="Gene3D" id="1.10.268.10">
    <property type="entry name" value="Topoisomerase, domain 3"/>
    <property type="match status" value="1"/>
</dbReference>
<dbReference type="FunFam" id="3.30.1360.40:FF:000002">
    <property type="entry name" value="DNA gyrase subunit A"/>
    <property type="match status" value="1"/>
</dbReference>
<dbReference type="InterPro" id="IPR006691">
    <property type="entry name" value="GyrA/parC_rep"/>
</dbReference>
<dbReference type="InterPro" id="IPR002205">
    <property type="entry name" value="Topo_IIA_dom_A"/>
</dbReference>
<dbReference type="NCBIfam" id="TIGR01443">
    <property type="entry name" value="intein_Cterm"/>
    <property type="match status" value="1"/>
</dbReference>
<dbReference type="SMART" id="SM00434">
    <property type="entry name" value="TOP4c"/>
    <property type="match status" value="1"/>
</dbReference>
<dbReference type="NCBIfam" id="NF004044">
    <property type="entry name" value="PRK05561.1"/>
    <property type="match status" value="1"/>
</dbReference>
<evidence type="ECO:0000256" key="5">
    <source>
        <dbReference type="ARBA" id="ARBA00023125"/>
    </source>
</evidence>
<dbReference type="InterPro" id="IPR003586">
    <property type="entry name" value="Hint_dom_C"/>
</dbReference>
<dbReference type="Gene3D" id="3.30.1360.40">
    <property type="match status" value="1"/>
</dbReference>
<dbReference type="Pfam" id="PF03989">
    <property type="entry name" value="DNA_gyraseA_C"/>
    <property type="match status" value="6"/>
</dbReference>
<dbReference type="Gene3D" id="2.120.10.90">
    <property type="entry name" value="DNA gyrase/topoisomerase IV, subunit A, C-terminal"/>
    <property type="match status" value="1"/>
</dbReference>
<dbReference type="SUPFAM" id="SSF51294">
    <property type="entry name" value="Hedgehog/intein (Hint) domain"/>
    <property type="match status" value="1"/>
</dbReference>
<organism evidence="10">
    <name type="scientific">marine sediment metagenome</name>
    <dbReference type="NCBI Taxonomy" id="412755"/>
    <lineage>
        <taxon>unclassified sequences</taxon>
        <taxon>metagenomes</taxon>
        <taxon>ecological metagenomes</taxon>
    </lineage>
</organism>
<comment type="subunit">
    <text evidence="7">Heterotetramer composed of ParC and ParE.</text>
</comment>
<reference evidence="10" key="1">
    <citation type="journal article" date="2015" name="Nature">
        <title>Complex archaea that bridge the gap between prokaryotes and eukaryotes.</title>
        <authorList>
            <person name="Spang A."/>
            <person name="Saw J.H."/>
            <person name="Jorgensen S.L."/>
            <person name="Zaremba-Niedzwiedzka K."/>
            <person name="Martijn J."/>
            <person name="Lind A.E."/>
            <person name="van Eijk R."/>
            <person name="Schleper C."/>
            <person name="Guy L."/>
            <person name="Ettema T.J."/>
        </authorList>
    </citation>
    <scope>NUCLEOTIDE SEQUENCE</scope>
</reference>
<dbReference type="InterPro" id="IPR013757">
    <property type="entry name" value="Topo_IIA_A_a_sf"/>
</dbReference>
<dbReference type="PROSITE" id="PS52040">
    <property type="entry name" value="TOPO_IIA"/>
    <property type="match status" value="1"/>
</dbReference>
<dbReference type="InterPro" id="IPR030934">
    <property type="entry name" value="Intein_C"/>
</dbReference>
<accession>A0A0F9J5S0</accession>
<name>A0A0F9J5S0_9ZZZZ</name>
<dbReference type="InterPro" id="IPR013758">
    <property type="entry name" value="Topo_IIA_A/C_ab"/>
</dbReference>
<evidence type="ECO:0000256" key="8">
    <source>
        <dbReference type="SAM" id="Coils"/>
    </source>
</evidence>
<dbReference type="PANTHER" id="PTHR43493:SF5">
    <property type="entry name" value="DNA GYRASE SUBUNIT A, CHLOROPLASTIC_MITOCHONDRIAL"/>
    <property type="match status" value="1"/>
</dbReference>
<evidence type="ECO:0000256" key="4">
    <source>
        <dbReference type="ARBA" id="ARBA00023029"/>
    </source>
</evidence>
<keyword evidence="4" id="KW-0799">Topoisomerase</keyword>
<evidence type="ECO:0000256" key="7">
    <source>
        <dbReference type="ARBA" id="ARBA00063644"/>
    </source>
</evidence>
<evidence type="ECO:0000259" key="9">
    <source>
        <dbReference type="PROSITE" id="PS52040"/>
    </source>
</evidence>
<keyword evidence="6" id="KW-0413">Isomerase</keyword>
<dbReference type="GO" id="GO:0006265">
    <property type="term" value="P:DNA topological change"/>
    <property type="evidence" value="ECO:0007669"/>
    <property type="project" value="InterPro"/>
</dbReference>
<dbReference type="FunFam" id="1.10.268.10:FF:000001">
    <property type="entry name" value="DNA gyrase subunit A"/>
    <property type="match status" value="1"/>
</dbReference>
<dbReference type="NCBIfam" id="TIGR01063">
    <property type="entry name" value="gyrA"/>
    <property type="match status" value="1"/>
</dbReference>
<dbReference type="NCBIfam" id="NF004043">
    <property type="entry name" value="PRK05560.1"/>
    <property type="match status" value="1"/>
</dbReference>
<evidence type="ECO:0000256" key="3">
    <source>
        <dbReference type="ARBA" id="ARBA00012895"/>
    </source>
</evidence>
<dbReference type="AlphaFoldDB" id="A0A0F9J5S0"/>
<comment type="caution">
    <text evidence="10">The sequence shown here is derived from an EMBL/GenBank/DDBJ whole genome shotgun (WGS) entry which is preliminary data.</text>
</comment>
<proteinExistence type="inferred from homology"/>
<comment type="similarity">
    <text evidence="2">Belongs to the type II topoisomerase GyrA/ParC subunit family.</text>
</comment>
<dbReference type="SUPFAM" id="SSF101904">
    <property type="entry name" value="GyrA/ParC C-terminal domain-like"/>
    <property type="match status" value="1"/>
</dbReference>
<dbReference type="GO" id="GO:0005737">
    <property type="term" value="C:cytoplasm"/>
    <property type="evidence" value="ECO:0007669"/>
    <property type="project" value="TreeGrafter"/>
</dbReference>
<evidence type="ECO:0000313" key="10">
    <source>
        <dbReference type="EMBL" id="KKL94552.1"/>
    </source>
</evidence>
<dbReference type="SMART" id="SM00305">
    <property type="entry name" value="HintC"/>
    <property type="match status" value="1"/>
</dbReference>
<keyword evidence="5" id="KW-0238">DNA-binding</keyword>
<dbReference type="PROSITE" id="PS50818">
    <property type="entry name" value="INTEIN_C_TER"/>
    <property type="match status" value="1"/>
</dbReference>
<dbReference type="InterPro" id="IPR035516">
    <property type="entry name" value="Gyrase/topoIV_suA_C"/>
</dbReference>
<evidence type="ECO:0000256" key="6">
    <source>
        <dbReference type="ARBA" id="ARBA00023235"/>
    </source>
</evidence>
<sequence length="784" mass="87983">LSRNETFLRVRKVAEAGEAATYDIQVEGAHEFVANGALVHNCSGNYHPHGEQVVYPTLYRLVQAWALRYPLLIGQGNFGNRDGDPPAAARYTESKLSHIGSLLLEDLNKDVVPYQPNYNDDPKCDEPTILPAKIPNLLLNGCTGIAVGWATNMPPHNLTEVVDAIMHVIDNPDASIRDVMKYILGPDFPTGGVMYGRENIEKAYATGRGSVTVRAVAEVEQRSEGGYQIVVREIPYQVVKARLLEKIALLVQNKKLEGVRDVRDESDRDGLRVVIELKQDMNPQRVLNFLFQHTELQKNFNFNMVTLIDGLQPQVVSLLDILQAHIEHRKKVIRRRTEFNLTKAEERAHILEGLSKAIKVIDKVIATIKKSEDKHDAHKNLVKQFKLSARQTDAILEMRLQMLAALESKQIENELKEKKKIIAELRGILKDPKKILEIMRQELQELKKSYGDERRTKISVEETKEFKQEDFVLEQEVVILLTHDGYVKRIPPDIFRAQGRGGRGTKGLNLREEDKMEHLVAASTHDNLLFFTNNGKVFQTRAYEVPKATRTAKGKLIHSFLGLSDKELVTALLRYPEKKNEKDVYLVMATEQGVIKKVALEDFQNVRRNGIIAISLKPDDRLRWVRFASSGDEVLLVTRKGQAIRFKEGDIRAMGRSATGVRGITLKKDDQVTSLDIIEKDDQKGMSILVITEKGYGKQTTLDKYKVQRRGGSGIKTAAVTNKTGGVVAARLVSKKISEVLAFSANGHIIKTELKSIRVAGRATQGVRVMRLGVGDSVVGIICL</sequence>
<feature type="domain" description="Topo IIA-type catalytic" evidence="9">
    <location>
        <begin position="1"/>
        <end position="471"/>
    </location>
</feature>
<dbReference type="GO" id="GO:0005524">
    <property type="term" value="F:ATP binding"/>
    <property type="evidence" value="ECO:0007669"/>
    <property type="project" value="InterPro"/>
</dbReference>
<dbReference type="Gene3D" id="3.90.199.10">
    <property type="entry name" value="Topoisomerase II, domain 5"/>
    <property type="match status" value="1"/>
</dbReference>
<dbReference type="FunFam" id="2.120.10.90:FF:000005">
    <property type="entry name" value="DNA topoisomerase 4 subunit A"/>
    <property type="match status" value="1"/>
</dbReference>
<dbReference type="GO" id="GO:0009330">
    <property type="term" value="C:DNA topoisomerase type II (double strand cut, ATP-hydrolyzing) complex"/>
    <property type="evidence" value="ECO:0007669"/>
    <property type="project" value="TreeGrafter"/>
</dbReference>
<dbReference type="GO" id="GO:0003918">
    <property type="term" value="F:DNA topoisomerase type II (double strand cut, ATP-hydrolyzing) activity"/>
    <property type="evidence" value="ECO:0007669"/>
    <property type="project" value="UniProtKB-EC"/>
</dbReference>
<dbReference type="SUPFAM" id="SSF56719">
    <property type="entry name" value="Type II DNA topoisomerase"/>
    <property type="match status" value="1"/>
</dbReference>
<dbReference type="InterPro" id="IPR050220">
    <property type="entry name" value="Type_II_DNA_Topoisomerases"/>
</dbReference>
<keyword evidence="8" id="KW-0175">Coiled coil</keyword>
<dbReference type="PANTHER" id="PTHR43493">
    <property type="entry name" value="DNA GYRASE/TOPOISOMERASE SUBUNIT A"/>
    <property type="match status" value="1"/>
</dbReference>
<comment type="catalytic activity">
    <reaction evidence="1">
        <text>ATP-dependent breakage, passage and rejoining of double-stranded DNA.</text>
        <dbReference type="EC" id="5.6.2.2"/>
    </reaction>
</comment>
<evidence type="ECO:0000256" key="1">
    <source>
        <dbReference type="ARBA" id="ARBA00000185"/>
    </source>
</evidence>
<gene>
    <name evidence="10" type="ORF">LCGC14_1863530</name>
</gene>